<comment type="subcellular location">
    <subcellularLocation>
        <location evidence="1">Membrane</location>
        <topology evidence="1">Multi-pass membrane protein</topology>
    </subcellularLocation>
</comment>
<dbReference type="Gene3D" id="3.40.50.300">
    <property type="entry name" value="P-loop containing nucleotide triphosphate hydrolases"/>
    <property type="match status" value="1"/>
</dbReference>
<dbReference type="GO" id="GO:0016887">
    <property type="term" value="F:ATP hydrolysis activity"/>
    <property type="evidence" value="ECO:0007669"/>
    <property type="project" value="InterPro"/>
</dbReference>
<feature type="domain" description="ABC transporter" evidence="9">
    <location>
        <begin position="11"/>
        <end position="252"/>
    </location>
</feature>
<evidence type="ECO:0000256" key="7">
    <source>
        <dbReference type="ARBA" id="ARBA00023136"/>
    </source>
</evidence>
<feature type="transmembrane region" description="Helical" evidence="8">
    <location>
        <begin position="341"/>
        <end position="362"/>
    </location>
</feature>
<evidence type="ECO:0000256" key="8">
    <source>
        <dbReference type="SAM" id="Phobius"/>
    </source>
</evidence>
<keyword evidence="11" id="KW-1185">Reference proteome</keyword>
<dbReference type="PANTHER" id="PTHR30028">
    <property type="entry name" value="UPF0014 INNER MEMBRANE PROTEIN YBBM-RELATED"/>
    <property type="match status" value="1"/>
</dbReference>
<dbReference type="EMBL" id="JGZB01000004">
    <property type="protein sequence ID" value="KFI68437.1"/>
    <property type="molecule type" value="Genomic_DNA"/>
</dbReference>
<evidence type="ECO:0000313" key="11">
    <source>
        <dbReference type="Proteomes" id="UP000029052"/>
    </source>
</evidence>
<dbReference type="GO" id="GO:0005886">
    <property type="term" value="C:plasma membrane"/>
    <property type="evidence" value="ECO:0007669"/>
    <property type="project" value="TreeGrafter"/>
</dbReference>
<feature type="transmembrane region" description="Helical" evidence="8">
    <location>
        <begin position="311"/>
        <end position="329"/>
    </location>
</feature>
<evidence type="ECO:0000256" key="4">
    <source>
        <dbReference type="ARBA" id="ARBA00022741"/>
    </source>
</evidence>
<dbReference type="PROSITE" id="PS50893">
    <property type="entry name" value="ABC_TRANSPORTER_2"/>
    <property type="match status" value="1"/>
</dbReference>
<dbReference type="EC" id="3.6.3.27" evidence="10"/>
<comment type="similarity">
    <text evidence="2">Belongs to the UPF0014 family.</text>
</comment>
<evidence type="ECO:0000313" key="10">
    <source>
        <dbReference type="EMBL" id="KFI68437.1"/>
    </source>
</evidence>
<dbReference type="InterPro" id="IPR005226">
    <property type="entry name" value="UPF0014_fam"/>
</dbReference>
<reference evidence="10 11" key="1">
    <citation type="submission" date="2014-03" db="EMBL/GenBank/DDBJ databases">
        <title>Genomics of Bifidobacteria.</title>
        <authorList>
            <person name="Ventura M."/>
            <person name="Milani C."/>
            <person name="Lugli G.A."/>
        </authorList>
    </citation>
    <scope>NUCLEOTIDE SEQUENCE [LARGE SCALE GENOMIC DNA]</scope>
    <source>
        <strain evidence="10 11">LMG 11591</strain>
    </source>
</reference>
<dbReference type="PROSITE" id="PS00211">
    <property type="entry name" value="ABC_TRANSPORTER_1"/>
    <property type="match status" value="1"/>
</dbReference>
<dbReference type="Pfam" id="PF03649">
    <property type="entry name" value="UPF0014"/>
    <property type="match status" value="1"/>
</dbReference>
<dbReference type="STRING" id="1692.BMAGN_0399"/>
<dbReference type="eggNOG" id="COG0390">
    <property type="taxonomic scope" value="Bacteria"/>
</dbReference>
<dbReference type="InterPro" id="IPR003439">
    <property type="entry name" value="ABC_transporter-like_ATP-bd"/>
</dbReference>
<dbReference type="AlphaFoldDB" id="A0A087BBN7"/>
<keyword evidence="3 8" id="KW-0812">Transmembrane</keyword>
<organism evidence="10 11">
    <name type="scientific">Bifidobacterium magnum</name>
    <dbReference type="NCBI Taxonomy" id="1692"/>
    <lineage>
        <taxon>Bacteria</taxon>
        <taxon>Bacillati</taxon>
        <taxon>Actinomycetota</taxon>
        <taxon>Actinomycetes</taxon>
        <taxon>Bifidobacteriales</taxon>
        <taxon>Bifidobacteriaceae</taxon>
        <taxon>Bifidobacterium</taxon>
    </lineage>
</organism>
<feature type="transmembrane region" description="Helical" evidence="8">
    <location>
        <begin position="255"/>
        <end position="275"/>
    </location>
</feature>
<dbReference type="InterPro" id="IPR017871">
    <property type="entry name" value="ABC_transporter-like_CS"/>
</dbReference>
<protein>
    <submittedName>
        <fullName evidence="10">ABC transporter, UDP-Glucose Exporter ATP-binding protein/putative permease</fullName>
        <ecNumber evidence="10">3.6.3.27</ecNumber>
    </submittedName>
</protein>
<feature type="transmembrane region" description="Helical" evidence="8">
    <location>
        <begin position="374"/>
        <end position="393"/>
    </location>
</feature>
<accession>A0A087BBN7</accession>
<dbReference type="Proteomes" id="UP000029052">
    <property type="component" value="Unassembled WGS sequence"/>
</dbReference>
<keyword evidence="4" id="KW-0547">Nucleotide-binding</keyword>
<dbReference type="InterPro" id="IPR027417">
    <property type="entry name" value="P-loop_NTPase"/>
</dbReference>
<keyword evidence="5 10" id="KW-0067">ATP-binding</keyword>
<feature type="transmembrane region" description="Helical" evidence="8">
    <location>
        <begin position="470"/>
        <end position="492"/>
    </location>
</feature>
<evidence type="ECO:0000256" key="1">
    <source>
        <dbReference type="ARBA" id="ARBA00004141"/>
    </source>
</evidence>
<evidence type="ECO:0000256" key="3">
    <source>
        <dbReference type="ARBA" id="ARBA00022692"/>
    </source>
</evidence>
<gene>
    <name evidence="10" type="ORF">BMAGN_0399</name>
</gene>
<dbReference type="InterPro" id="IPR003593">
    <property type="entry name" value="AAA+_ATPase"/>
</dbReference>
<dbReference type="GO" id="GO:0005524">
    <property type="term" value="F:ATP binding"/>
    <property type="evidence" value="ECO:0007669"/>
    <property type="project" value="UniProtKB-KW"/>
</dbReference>
<name>A0A087BBN7_9BIFI</name>
<sequence>MTTQDPTAHLFEASEVSCRMPSANGPRVIFDHLSFYLDAGEIVDITGASGAGKSTLLTAFARLNVHTDATLRIKGVDSSSMTPQEWREQVSYLPQTSTLMGQSVADAIRLPFTFKIRERHSGQTAQEILPDAKIRAMLDSIGCNDIDLTRNPRDLSGGQAARVSLARTLLTSPKVLLADEVDAGLDPDNANLVGEIMAKAASEGMGIVRIRHRATDHRATRMYELANGALREITAAAAAQGGRGVSTSTYTVIDVWGLVFAMLMVCAAAGISMAMKLGVGKSLVWNSIRSLVQLLAMGVVIEYVIKLNNAWITIGLICLMVLAATEITMNRAKGAPSGMVGIVLLSLAITMLLMLTLVTEVIIRPKNWALPELIIPLTGMLLGNAVSTLALGMSRFFDSMRERANDIQTMLALGASPWEAARPSIRSSVRLGLLPTIAKLETAGIVTIPGMMSGQIISGENPFEAAKYQFVLLTAIAALTLVADAVTLLFIYKRCFTSYDRYLVPPPAPQLTLKTFGSLFRKASRKEMLEEGTDGARKSE</sequence>
<evidence type="ECO:0000259" key="9">
    <source>
        <dbReference type="PROSITE" id="PS50893"/>
    </source>
</evidence>
<comment type="caution">
    <text evidence="10">The sequence shown here is derived from an EMBL/GenBank/DDBJ whole genome shotgun (WGS) entry which is preliminary data.</text>
</comment>
<keyword evidence="10" id="KW-0378">Hydrolase</keyword>
<evidence type="ECO:0000256" key="2">
    <source>
        <dbReference type="ARBA" id="ARBA00005268"/>
    </source>
</evidence>
<dbReference type="Pfam" id="PF00005">
    <property type="entry name" value="ABC_tran"/>
    <property type="match status" value="1"/>
</dbReference>
<proteinExistence type="inferred from homology"/>
<dbReference type="SMART" id="SM00382">
    <property type="entry name" value="AAA"/>
    <property type="match status" value="1"/>
</dbReference>
<evidence type="ECO:0000256" key="6">
    <source>
        <dbReference type="ARBA" id="ARBA00022989"/>
    </source>
</evidence>
<dbReference type="SUPFAM" id="SSF52540">
    <property type="entry name" value="P-loop containing nucleoside triphosphate hydrolases"/>
    <property type="match status" value="1"/>
</dbReference>
<evidence type="ECO:0000256" key="5">
    <source>
        <dbReference type="ARBA" id="ARBA00022840"/>
    </source>
</evidence>
<keyword evidence="7 8" id="KW-0472">Membrane</keyword>
<keyword evidence="6 8" id="KW-1133">Transmembrane helix</keyword>
<dbReference type="PANTHER" id="PTHR30028:SF0">
    <property type="entry name" value="PROTEIN ALUMINUM SENSITIVE 3"/>
    <property type="match status" value="1"/>
</dbReference>
<dbReference type="eggNOG" id="COG1136">
    <property type="taxonomic scope" value="Bacteria"/>
</dbReference>